<dbReference type="InterPro" id="IPR045518">
    <property type="entry name" value="2EXR"/>
</dbReference>
<evidence type="ECO:0000313" key="2">
    <source>
        <dbReference type="EMBL" id="TEY86540.1"/>
    </source>
</evidence>
<proteinExistence type="predicted"/>
<name>A0A4Y8DH65_9HELO</name>
<dbReference type="Proteomes" id="UP000297299">
    <property type="component" value="Unassembled WGS sequence"/>
</dbReference>
<comment type="caution">
    <text evidence="2">The sequence shown here is derived from an EMBL/GenBank/DDBJ whole genome shotgun (WGS) entry which is preliminary data.</text>
</comment>
<accession>A0A4Y8DH65</accession>
<evidence type="ECO:0000259" key="1">
    <source>
        <dbReference type="Pfam" id="PF20150"/>
    </source>
</evidence>
<reference evidence="2 3" key="1">
    <citation type="submission" date="2017-11" db="EMBL/GenBank/DDBJ databases">
        <title>Comparative genomics of Botrytis spp.</title>
        <authorList>
            <person name="Valero-Jimenez C.A."/>
            <person name="Tapia P."/>
            <person name="Veloso J."/>
            <person name="Silva-Moreno E."/>
            <person name="Staats M."/>
            <person name="Valdes J.H."/>
            <person name="Van Kan J.A.L."/>
        </authorList>
    </citation>
    <scope>NUCLEOTIDE SEQUENCE [LARGE SCALE GENOMIC DNA]</scope>
    <source>
        <strain evidence="2 3">MUCL2830</strain>
    </source>
</reference>
<sequence>MGSLWHGLQTKKFFKILFQSGRSQLQNSPSKPRIPVPAPFEEFTPFSRLPSKIRSKIWEFAALSHARIFELVRCSSEDELHQLSKVSKQTNRVPPIMEVNREAREEGMRTLEKRVFNNCDINLEMAFEVEGKKPQCTWFNPDLDTIYFGEDTCIRTVADFFGLCWQMKLPKIAFAIIHVQDPCECNWNAGDWNQGHNTVTSLQILHVRPSKDANSTMFPGSPSTREVFIVMPSFIYRYAAGEMPNTATFRRSAHDVIDTSDDRIDAAWYKEINKIRSGLDFGCGSSRWTNDSCPDFSLASFGPSYKDGKGKKLRHDGSLMSSKGCEKITADGGAFLEDLRLRTGVDIRIGYWRNSDAYHGWYENLNEIGLFNGTDEEIKECEETIMARLLGVI</sequence>
<keyword evidence="3" id="KW-1185">Reference proteome</keyword>
<organism evidence="2 3">
    <name type="scientific">Botryotinia calthae</name>
    <dbReference type="NCBI Taxonomy" id="38488"/>
    <lineage>
        <taxon>Eukaryota</taxon>
        <taxon>Fungi</taxon>
        <taxon>Dikarya</taxon>
        <taxon>Ascomycota</taxon>
        <taxon>Pezizomycotina</taxon>
        <taxon>Leotiomycetes</taxon>
        <taxon>Helotiales</taxon>
        <taxon>Sclerotiniaceae</taxon>
        <taxon>Botryotinia</taxon>
    </lineage>
</organism>
<feature type="domain" description="2EXR" evidence="1">
    <location>
        <begin position="43"/>
        <end position="146"/>
    </location>
</feature>
<dbReference type="OrthoDB" id="3565000at2759"/>
<dbReference type="PANTHER" id="PTHR35910">
    <property type="entry name" value="2EXR DOMAIN-CONTAINING PROTEIN"/>
    <property type="match status" value="1"/>
</dbReference>
<dbReference type="EMBL" id="PHWZ01000006">
    <property type="protein sequence ID" value="TEY86540.1"/>
    <property type="molecule type" value="Genomic_DNA"/>
</dbReference>
<dbReference type="PANTHER" id="PTHR35910:SF1">
    <property type="entry name" value="2EXR DOMAIN-CONTAINING PROTEIN"/>
    <property type="match status" value="1"/>
</dbReference>
<dbReference type="AlphaFoldDB" id="A0A4Y8DH65"/>
<protein>
    <recommendedName>
        <fullName evidence="1">2EXR domain-containing protein</fullName>
    </recommendedName>
</protein>
<gene>
    <name evidence="2" type="ORF">BOTCAL_0006g00200</name>
</gene>
<dbReference type="Pfam" id="PF20150">
    <property type="entry name" value="2EXR"/>
    <property type="match status" value="1"/>
</dbReference>
<evidence type="ECO:0000313" key="3">
    <source>
        <dbReference type="Proteomes" id="UP000297299"/>
    </source>
</evidence>